<feature type="compositionally biased region" description="Gly residues" evidence="1">
    <location>
        <begin position="120"/>
        <end position="131"/>
    </location>
</feature>
<name>A0ABP8YM74_9MICO</name>
<dbReference type="RefSeq" id="WP_345505153.1">
    <property type="nucleotide sequence ID" value="NZ_BAABLO010000013.1"/>
</dbReference>
<evidence type="ECO:0000313" key="2">
    <source>
        <dbReference type="EMBL" id="GAA4732680.1"/>
    </source>
</evidence>
<feature type="region of interest" description="Disordered" evidence="1">
    <location>
        <begin position="107"/>
        <end position="131"/>
    </location>
</feature>
<keyword evidence="3" id="KW-1185">Reference proteome</keyword>
<accession>A0ABP8YM74</accession>
<dbReference type="Proteomes" id="UP001500556">
    <property type="component" value="Unassembled WGS sequence"/>
</dbReference>
<evidence type="ECO:0000256" key="1">
    <source>
        <dbReference type="SAM" id="MobiDB-lite"/>
    </source>
</evidence>
<proteinExistence type="predicted"/>
<reference evidence="3" key="1">
    <citation type="journal article" date="2019" name="Int. J. Syst. Evol. Microbiol.">
        <title>The Global Catalogue of Microorganisms (GCM) 10K type strain sequencing project: providing services to taxonomists for standard genome sequencing and annotation.</title>
        <authorList>
            <consortium name="The Broad Institute Genomics Platform"/>
            <consortium name="The Broad Institute Genome Sequencing Center for Infectious Disease"/>
            <person name="Wu L."/>
            <person name="Ma J."/>
        </authorList>
    </citation>
    <scope>NUCLEOTIDE SEQUENCE [LARGE SCALE GENOMIC DNA]</scope>
    <source>
        <strain evidence="3">JCM 18961</strain>
    </source>
</reference>
<feature type="region of interest" description="Disordered" evidence="1">
    <location>
        <begin position="293"/>
        <end position="313"/>
    </location>
</feature>
<evidence type="ECO:0008006" key="4">
    <source>
        <dbReference type="Google" id="ProtNLM"/>
    </source>
</evidence>
<feature type="region of interest" description="Disordered" evidence="1">
    <location>
        <begin position="212"/>
        <end position="249"/>
    </location>
</feature>
<gene>
    <name evidence="2" type="ORF">GCM10025782_34990</name>
</gene>
<comment type="caution">
    <text evidence="2">The sequence shown here is derived from an EMBL/GenBank/DDBJ whole genome shotgun (WGS) entry which is preliminary data.</text>
</comment>
<dbReference type="EMBL" id="BAABLO010000013">
    <property type="protein sequence ID" value="GAA4732680.1"/>
    <property type="molecule type" value="Genomic_DNA"/>
</dbReference>
<sequence>MAPQIKVEIAQMDLIGQVFDRQQTHMQGVGSFVRANCGAQGAFTGVLGLLEGHYRGAYDAGTQGMSNGATIAAVCSEKTAATRSTFVARDRAAYERIAAKQGINAPYEAPRGGTVQPGAPIGGPGGGGKGGGPFDFMKQFKDWVGTGDKLTQPLHSNVKNLWKVKDRDHDLADATDPKYWIQRKITQRFNDWSHGMDGMTATERGNELRRRQREAYENGQDWARNHLPGREDDRGSRSPAAGAMTDKDAGRFGTATKVLQLPGAVVGEAEGLHDTWDRLHEVEDQQNAVRQAEAGPKNDGAIKWATKDKGGTW</sequence>
<evidence type="ECO:0000313" key="3">
    <source>
        <dbReference type="Proteomes" id="UP001500556"/>
    </source>
</evidence>
<organism evidence="2 3">
    <name type="scientific">Pedococcus ginsenosidimutans</name>
    <dbReference type="NCBI Taxonomy" id="490570"/>
    <lineage>
        <taxon>Bacteria</taxon>
        <taxon>Bacillati</taxon>
        <taxon>Actinomycetota</taxon>
        <taxon>Actinomycetes</taxon>
        <taxon>Micrococcales</taxon>
        <taxon>Intrasporangiaceae</taxon>
        <taxon>Pedococcus</taxon>
    </lineage>
</organism>
<protein>
    <recommendedName>
        <fullName evidence="4">Novel toxin 15 domain-containing protein</fullName>
    </recommendedName>
</protein>